<evidence type="ECO:0000256" key="4">
    <source>
        <dbReference type="ARBA" id="ARBA00022605"/>
    </source>
</evidence>
<evidence type="ECO:0000256" key="3">
    <source>
        <dbReference type="ARBA" id="ARBA00022571"/>
    </source>
</evidence>
<keyword evidence="3 8" id="KW-0055">Arginine biosynthesis</keyword>
<keyword evidence="6 8" id="KW-0068">Autocatalytic cleavage</keyword>
<dbReference type="CDD" id="cd02152">
    <property type="entry name" value="OAT"/>
    <property type="match status" value="1"/>
</dbReference>
<dbReference type="InterPro" id="IPR042195">
    <property type="entry name" value="ArgJ_beta_C"/>
</dbReference>
<proteinExistence type="inferred from homology"/>
<dbReference type="HAMAP" id="MF_01106">
    <property type="entry name" value="ArgJ"/>
    <property type="match status" value="1"/>
</dbReference>
<feature type="binding site" evidence="8">
    <location>
        <position position="397"/>
    </location>
    <ligand>
        <name>substrate</name>
    </ligand>
</feature>
<dbReference type="PANTHER" id="PTHR23100:SF0">
    <property type="entry name" value="ARGININE BIOSYNTHESIS BIFUNCTIONAL PROTEIN ARGJ, MITOCHONDRIAL"/>
    <property type="match status" value="1"/>
</dbReference>
<evidence type="ECO:0000256" key="6">
    <source>
        <dbReference type="ARBA" id="ARBA00022813"/>
    </source>
</evidence>
<comment type="pathway">
    <text evidence="8">Amino-acid biosynthesis; L-arginine biosynthesis; N(2)-acetyl-L-ornithine from L-glutamate: step 1/4.</text>
</comment>
<dbReference type="NCBIfam" id="NF003802">
    <property type="entry name" value="PRK05388.1"/>
    <property type="match status" value="1"/>
</dbReference>
<comment type="catalytic activity">
    <reaction evidence="8">
        <text>N(2)-acetyl-L-ornithine + L-glutamate = N-acetyl-L-glutamate + L-ornithine</text>
        <dbReference type="Rhea" id="RHEA:15349"/>
        <dbReference type="ChEBI" id="CHEBI:29985"/>
        <dbReference type="ChEBI" id="CHEBI:44337"/>
        <dbReference type="ChEBI" id="CHEBI:46911"/>
        <dbReference type="ChEBI" id="CHEBI:57805"/>
        <dbReference type="EC" id="2.3.1.35"/>
    </reaction>
</comment>
<comment type="caution">
    <text evidence="9">The sequence shown here is derived from an EMBL/GenBank/DDBJ whole genome shotgun (WGS) entry which is preliminary data.</text>
</comment>
<gene>
    <name evidence="8" type="primary">argJ</name>
    <name evidence="9" type="ORF">C0187_02475</name>
</gene>
<evidence type="ECO:0000256" key="5">
    <source>
        <dbReference type="ARBA" id="ARBA00022679"/>
    </source>
</evidence>
<feature type="chain" id="PRO_5023478650" description="Arginine biosynthesis bifunctional protein ArgJ beta chain" evidence="8">
    <location>
        <begin position="190"/>
        <end position="402"/>
    </location>
</feature>
<dbReference type="Proteomes" id="UP000242881">
    <property type="component" value="Unassembled WGS sequence"/>
</dbReference>
<dbReference type="NCBIfam" id="TIGR00120">
    <property type="entry name" value="ArgJ"/>
    <property type="match status" value="1"/>
</dbReference>
<feature type="binding site" evidence="8">
    <location>
        <position position="402"/>
    </location>
    <ligand>
        <name>substrate</name>
    </ligand>
</feature>
<dbReference type="InterPro" id="IPR002813">
    <property type="entry name" value="Arg_biosynth_ArgJ"/>
</dbReference>
<dbReference type="EMBL" id="PNIN01000027">
    <property type="protein sequence ID" value="PMP72133.1"/>
    <property type="molecule type" value="Genomic_DNA"/>
</dbReference>
<comment type="catalytic activity">
    <reaction evidence="8">
        <text>L-glutamate + acetyl-CoA = N-acetyl-L-glutamate + CoA + H(+)</text>
        <dbReference type="Rhea" id="RHEA:24292"/>
        <dbReference type="ChEBI" id="CHEBI:15378"/>
        <dbReference type="ChEBI" id="CHEBI:29985"/>
        <dbReference type="ChEBI" id="CHEBI:44337"/>
        <dbReference type="ChEBI" id="CHEBI:57287"/>
        <dbReference type="ChEBI" id="CHEBI:57288"/>
        <dbReference type="EC" id="2.3.1.1"/>
    </reaction>
</comment>
<dbReference type="GO" id="GO:0004358">
    <property type="term" value="F:L-glutamate N-acetyltransferase activity, acting on acetyl-L-ornithine as donor"/>
    <property type="evidence" value="ECO:0007669"/>
    <property type="project" value="UniProtKB-UniRule"/>
</dbReference>
<feature type="binding site" evidence="8">
    <location>
        <position position="153"/>
    </location>
    <ligand>
        <name>substrate</name>
    </ligand>
</feature>
<evidence type="ECO:0000313" key="10">
    <source>
        <dbReference type="Proteomes" id="UP000242881"/>
    </source>
</evidence>
<feature type="site" description="Involved in the stabilization of negative charge on the oxyanion by the formation of the oxyanion hole" evidence="8">
    <location>
        <position position="117"/>
    </location>
</feature>
<dbReference type="GO" id="GO:0006592">
    <property type="term" value="P:ornithine biosynthetic process"/>
    <property type="evidence" value="ECO:0007669"/>
    <property type="project" value="TreeGrafter"/>
</dbReference>
<dbReference type="EC" id="2.3.1.1" evidence="8"/>
<feature type="binding site" evidence="8">
    <location>
        <position position="274"/>
    </location>
    <ligand>
        <name>substrate</name>
    </ligand>
</feature>
<keyword evidence="8" id="KW-0963">Cytoplasm</keyword>
<comment type="subcellular location">
    <subcellularLocation>
        <location evidence="8">Cytoplasm</location>
    </subcellularLocation>
</comment>
<dbReference type="EC" id="2.3.1.35" evidence="8"/>
<accession>A0A2J6WNZ9</accession>
<sequence>MKIVENGGVCTPLGFSSAAVVADIKGNGSGKLDLAVLTSEIPCEVAAVFTKNRVKAAPIIAAMDQLKKVSRFSGIIVNSGNANACTGKQGIEDYKTITNSFAQKFGNPADTFLMSSTGVIGVRLPVDKILKSFDELIDKIDDEDDEFTRAIMTTDTKPKKLAVLVETSKGVYVIGAAAKGAGMIAPSMATMLSFITTDVSIEKDKMQDILSKVVEKSFNSITVDGDMSTNDSVFLFSNGLSGIVLTNDEEIKQFEEALLYICRYLAKEIVLDGEGATKLVHITVKNAKSSEDAKTCAFKIANSPLVKTMFFGSDPNWGRLMASIGASLIDINPDTIDIYFNDLKYVENSSLIDPSLEKNVHNIMLQNEYEIVIDLKLGKGASSVMTCDFSYDYVKINADYRS</sequence>
<feature type="binding site" evidence="8">
    <location>
        <position position="179"/>
    </location>
    <ligand>
        <name>substrate</name>
    </ligand>
</feature>
<name>A0A2J6WNZ9_9BACT</name>
<dbReference type="InterPro" id="IPR016117">
    <property type="entry name" value="ArgJ-like_dom_sf"/>
</dbReference>
<comment type="function">
    <text evidence="8">Catalyzes two activities which are involved in the cyclic version of arginine biosynthesis: the synthesis of N-acetylglutamate from glutamate and acetyl-CoA as the acetyl donor, and of ornithine by transacetylation between N(2)-acetylornithine and glutamate.</text>
</comment>
<evidence type="ECO:0000256" key="2">
    <source>
        <dbReference type="ARBA" id="ARBA00011475"/>
    </source>
</evidence>
<keyword evidence="4 8" id="KW-0028">Amino-acid biosynthesis</keyword>
<keyword evidence="5 8" id="KW-0808">Transferase</keyword>
<comment type="pathway">
    <text evidence="8">Amino-acid biosynthesis; L-arginine biosynthesis; L-ornithine and N-acetyl-L-glutamate from L-glutamate and N(2)-acetyl-L-ornithine (cyclic): step 1/1.</text>
</comment>
<dbReference type="FunFam" id="3.60.70.12:FF:000001">
    <property type="entry name" value="Arginine biosynthesis bifunctional protein ArgJ, chloroplastic"/>
    <property type="match status" value="1"/>
</dbReference>
<dbReference type="AlphaFoldDB" id="A0A2J6WNZ9"/>
<feature type="site" description="Involved in the stabilization of negative charge on the oxyanion by the formation of the oxyanion hole" evidence="8">
    <location>
        <position position="118"/>
    </location>
</feature>
<dbReference type="GO" id="GO:0005737">
    <property type="term" value="C:cytoplasm"/>
    <property type="evidence" value="ECO:0007669"/>
    <property type="project" value="UniProtKB-SubCell"/>
</dbReference>
<dbReference type="PANTHER" id="PTHR23100">
    <property type="entry name" value="ARGININE BIOSYNTHESIS BIFUNCTIONAL PROTEIN ARGJ"/>
    <property type="match status" value="1"/>
</dbReference>
<dbReference type="GO" id="GO:0006526">
    <property type="term" value="P:L-arginine biosynthetic process"/>
    <property type="evidence" value="ECO:0007669"/>
    <property type="project" value="UniProtKB-UniRule"/>
</dbReference>
<dbReference type="Gene3D" id="3.10.20.340">
    <property type="entry name" value="ArgJ beta chain, C-terminal domain"/>
    <property type="match status" value="1"/>
</dbReference>
<feature type="binding site" evidence="8">
    <location>
        <position position="190"/>
    </location>
    <ligand>
        <name>substrate</name>
    </ligand>
</feature>
<evidence type="ECO:0000256" key="1">
    <source>
        <dbReference type="ARBA" id="ARBA00006774"/>
    </source>
</evidence>
<keyword evidence="8" id="KW-0511">Multifunctional enzyme</keyword>
<protein>
    <recommendedName>
        <fullName evidence="8">Arginine biosynthesis bifunctional protein ArgJ</fullName>
    </recommendedName>
    <domain>
        <recommendedName>
            <fullName evidence="8">Glutamate N-acetyltransferase</fullName>
            <ecNumber evidence="8">2.3.1.35</ecNumber>
        </recommendedName>
        <alternativeName>
            <fullName evidence="8">Ornithine acetyltransferase</fullName>
            <shortName evidence="8">OATase</shortName>
        </alternativeName>
        <alternativeName>
            <fullName evidence="8">Ornithine transacetylase</fullName>
        </alternativeName>
    </domain>
    <domain>
        <recommendedName>
            <fullName evidence="8">Amino-acid acetyltransferase</fullName>
            <ecNumber evidence="8">2.3.1.1</ecNumber>
        </recommendedName>
        <alternativeName>
            <fullName evidence="8">N-acetylglutamate synthase</fullName>
            <shortName evidence="8">AGSase</shortName>
        </alternativeName>
    </domain>
    <component>
        <recommendedName>
            <fullName evidence="8">Arginine biosynthesis bifunctional protein ArgJ alpha chain</fullName>
        </recommendedName>
    </component>
    <component>
        <recommendedName>
            <fullName evidence="8">Arginine biosynthesis bifunctional protein ArgJ beta chain</fullName>
        </recommendedName>
    </component>
</protein>
<dbReference type="RefSeq" id="WP_424605794.1">
    <property type="nucleotide sequence ID" value="NZ_JBNAVA010000007.1"/>
</dbReference>
<dbReference type="SUPFAM" id="SSF56266">
    <property type="entry name" value="DmpA/ArgJ-like"/>
    <property type="match status" value="1"/>
</dbReference>
<keyword evidence="7 8" id="KW-0012">Acyltransferase</keyword>
<organism evidence="9 10">
    <name type="scientific">Calditerrivibrio nitroreducens</name>
    <dbReference type="NCBI Taxonomy" id="477976"/>
    <lineage>
        <taxon>Bacteria</taxon>
        <taxon>Pseudomonadati</taxon>
        <taxon>Deferribacterota</taxon>
        <taxon>Deferribacteres</taxon>
        <taxon>Deferribacterales</taxon>
        <taxon>Calditerrivibrionaceae</taxon>
    </lineage>
</organism>
<feature type="chain" id="PRO_5023478651" description="Arginine biosynthesis bifunctional protein ArgJ alpha chain" evidence="8">
    <location>
        <begin position="1"/>
        <end position="189"/>
    </location>
</feature>
<evidence type="ECO:0000256" key="7">
    <source>
        <dbReference type="ARBA" id="ARBA00023315"/>
    </source>
</evidence>
<dbReference type="GO" id="GO:0004042">
    <property type="term" value="F:L-glutamate N-acetyltransferase activity"/>
    <property type="evidence" value="ECO:0007669"/>
    <property type="project" value="UniProtKB-UniRule"/>
</dbReference>
<dbReference type="Gene3D" id="3.60.70.12">
    <property type="entry name" value="L-amino peptidase D-ALA esterase/amidase"/>
    <property type="match status" value="1"/>
</dbReference>
<reference evidence="9 10" key="1">
    <citation type="submission" date="2018-01" db="EMBL/GenBank/DDBJ databases">
        <title>Metagenomic assembled genomes from two thermal pools in the Uzon Caldera, Kamchatka, Russia.</title>
        <authorList>
            <person name="Wilkins L."/>
            <person name="Ettinger C."/>
        </authorList>
    </citation>
    <scope>NUCLEOTIDE SEQUENCE [LARGE SCALE GENOMIC DNA]</scope>
    <source>
        <strain evidence="9">ZAV-05</strain>
    </source>
</reference>
<dbReference type="UniPathway" id="UPA00068">
    <property type="reaction ID" value="UER00106"/>
</dbReference>
<evidence type="ECO:0000313" key="9">
    <source>
        <dbReference type="EMBL" id="PMP72133.1"/>
    </source>
</evidence>
<feature type="active site" description="Nucleophile" evidence="8">
    <location>
        <position position="190"/>
    </location>
</feature>
<dbReference type="Pfam" id="PF01960">
    <property type="entry name" value="ArgJ"/>
    <property type="match status" value="1"/>
</dbReference>
<feature type="site" description="Cleavage; by autolysis" evidence="8">
    <location>
        <begin position="189"/>
        <end position="190"/>
    </location>
</feature>
<comment type="similarity">
    <text evidence="1 8">Belongs to the ArgJ family.</text>
</comment>
<evidence type="ECO:0000256" key="8">
    <source>
        <dbReference type="HAMAP-Rule" id="MF_01106"/>
    </source>
</evidence>
<comment type="subunit">
    <text evidence="2 8">Heterotetramer of two alpha and two beta chains.</text>
</comment>